<dbReference type="InterPro" id="IPR002937">
    <property type="entry name" value="Amino_oxidase"/>
</dbReference>
<dbReference type="AlphaFoldDB" id="D8PGB1"/>
<reference evidence="2 3" key="1">
    <citation type="journal article" date="2010" name="Proc. Natl. Acad. Sci. U.S.A.">
        <title>A Nitrospira metagenome illuminates the physiology and evolution of globally important nitrite-oxidizing bacteria.</title>
        <authorList>
            <person name="Lucker S."/>
            <person name="Wagner M."/>
            <person name="Maixner F."/>
            <person name="Pelletier E."/>
            <person name="Koch H."/>
            <person name="Vacherie B."/>
            <person name="Rattei T."/>
            <person name="Sinninghe Damste J."/>
            <person name="Spieck E."/>
            <person name="Le Paslier D."/>
            <person name="Daims H."/>
        </authorList>
    </citation>
    <scope>NUCLEOTIDE SEQUENCE [LARGE SCALE GENOMIC DNA]</scope>
</reference>
<sequence length="420" mass="44981">MPPIMSATPRVIIIGAGLAGLACARHLSQAGLACTLLDASDAVGGRVRTDRVEGFQLDRGFQVFLTGYPEARRMLDYPALQLHPFHPGAMVRYAGGFHRISDPFRRPQDLPSTMTSPIGSFSDKLKVLRLRRDALRRRLCGQAGGGERTTLEALQAYGFSPAMQQRFFQPFLSGVFLDEALSTPCRLFELVWAAFSCGDIALPQQGMGAIASQLAATLPAESIRLSATVSHVDDSTVVLASGERLAADALVLATDDATAAALRGESRPAAPGRDAICLYFDAPAPPMRGPWLMLNGEGQGPVGTACVLSEVASGYAPSGRALVSVSLSGHRSRVDGDVQQAVRRQLREWFGEEVHAWRHLRTDHIKRALTPIEVLTAQASNVSPRVRPGLYQCGDYCETGTLDGALLSGRQAAAALLADH</sequence>
<feature type="domain" description="Amine oxidase" evidence="1">
    <location>
        <begin position="18"/>
        <end position="417"/>
    </location>
</feature>
<dbReference type="InterPro" id="IPR036188">
    <property type="entry name" value="FAD/NAD-bd_sf"/>
</dbReference>
<evidence type="ECO:0000259" key="1">
    <source>
        <dbReference type="Pfam" id="PF01593"/>
    </source>
</evidence>
<dbReference type="PANTHER" id="PTHR42841">
    <property type="entry name" value="AMINE OXIDASE"/>
    <property type="match status" value="1"/>
</dbReference>
<evidence type="ECO:0000313" key="2">
    <source>
        <dbReference type="EMBL" id="CBK42298.1"/>
    </source>
</evidence>
<gene>
    <name evidence="2" type="ORF">NIDE2591</name>
</gene>
<dbReference type="STRING" id="330214.NIDE2591"/>
<proteinExistence type="predicted"/>
<protein>
    <submittedName>
        <fullName evidence="2">Amine oxidase, flavin-containing</fullName>
    </submittedName>
</protein>
<dbReference type="HOGENOM" id="CLU_039679_0_0_0"/>
<accession>D8PGB1</accession>
<organism evidence="2 3">
    <name type="scientific">Nitrospira defluvii</name>
    <dbReference type="NCBI Taxonomy" id="330214"/>
    <lineage>
        <taxon>Bacteria</taxon>
        <taxon>Pseudomonadati</taxon>
        <taxon>Nitrospirota</taxon>
        <taxon>Nitrospiria</taxon>
        <taxon>Nitrospirales</taxon>
        <taxon>Nitrospiraceae</taxon>
        <taxon>Nitrospira</taxon>
    </lineage>
</organism>
<dbReference type="Pfam" id="PF01593">
    <property type="entry name" value="Amino_oxidase"/>
    <property type="match status" value="1"/>
</dbReference>
<dbReference type="GO" id="GO:0016491">
    <property type="term" value="F:oxidoreductase activity"/>
    <property type="evidence" value="ECO:0007669"/>
    <property type="project" value="InterPro"/>
</dbReference>
<dbReference type="eggNOG" id="COG1232">
    <property type="taxonomic scope" value="Bacteria"/>
</dbReference>
<dbReference type="Proteomes" id="UP000001660">
    <property type="component" value="Chromosome"/>
</dbReference>
<name>D8PGB1_9BACT</name>
<keyword evidence="3" id="KW-1185">Reference proteome</keyword>
<dbReference type="SUPFAM" id="SSF51905">
    <property type="entry name" value="FAD/NAD(P)-binding domain"/>
    <property type="match status" value="1"/>
</dbReference>
<evidence type="ECO:0000313" key="3">
    <source>
        <dbReference type="Proteomes" id="UP000001660"/>
    </source>
</evidence>
<dbReference type="EMBL" id="FP929003">
    <property type="protein sequence ID" value="CBK42298.1"/>
    <property type="molecule type" value="Genomic_DNA"/>
</dbReference>
<dbReference type="KEGG" id="nde:NIDE2591"/>
<dbReference type="Gene3D" id="3.50.50.60">
    <property type="entry name" value="FAD/NAD(P)-binding domain"/>
    <property type="match status" value="1"/>
</dbReference>